<organism evidence="1 2">
    <name type="scientific">Polaribacter reichenbachii</name>
    <dbReference type="NCBI Taxonomy" id="996801"/>
    <lineage>
        <taxon>Bacteria</taxon>
        <taxon>Pseudomonadati</taxon>
        <taxon>Bacteroidota</taxon>
        <taxon>Flavobacteriia</taxon>
        <taxon>Flavobacteriales</taxon>
        <taxon>Flavobacteriaceae</taxon>
    </lineage>
</organism>
<name>A0A1B8U356_9FLAO</name>
<evidence type="ECO:0000313" key="2">
    <source>
        <dbReference type="Proteomes" id="UP000092612"/>
    </source>
</evidence>
<comment type="caution">
    <text evidence="1">The sequence shown here is derived from an EMBL/GenBank/DDBJ whole genome shotgun (WGS) entry which is preliminary data.</text>
</comment>
<reference evidence="2" key="1">
    <citation type="submission" date="2016-02" db="EMBL/GenBank/DDBJ databases">
        <title>Paenibacillus sp. LPB0068, isolated from Crassostrea gigas.</title>
        <authorList>
            <person name="Shin S.-K."/>
            <person name="Yi H."/>
        </authorList>
    </citation>
    <scope>NUCLEOTIDE SEQUENCE [LARGE SCALE GENOMIC DNA]</scope>
    <source>
        <strain evidence="2">KCTC 23969</strain>
    </source>
</reference>
<dbReference type="Proteomes" id="UP000092612">
    <property type="component" value="Unassembled WGS sequence"/>
</dbReference>
<protein>
    <recommendedName>
        <fullName evidence="3">WG repeat-containing protein</fullName>
    </recommendedName>
</protein>
<dbReference type="OrthoDB" id="697275at2"/>
<dbReference type="AlphaFoldDB" id="A0A1B8U356"/>
<dbReference type="RefSeq" id="WP_068359585.1">
    <property type="nucleotide sequence ID" value="NZ_CP019337.1"/>
</dbReference>
<dbReference type="InterPro" id="IPR032774">
    <property type="entry name" value="WG_beta_rep"/>
</dbReference>
<dbReference type="EMBL" id="LSFL01000017">
    <property type="protein sequence ID" value="OBY66239.1"/>
    <property type="molecule type" value="Genomic_DNA"/>
</dbReference>
<dbReference type="KEGG" id="prn:BW723_15945"/>
<sequence>MKNLIIIIFILSLFSCSKRFKPVTNENEYFELTELNTKDTLFRISKNEFYEMGDDFAFVNRKGDTIISSEKIYFTFKDTITTFGIVLEKETYDLIGINRKGERIFEVYMYDNGPDYISEGLFRIKKNGKIGFANEKGEIIIKPQFECASNFENGIASVTYDCYLYYNLDEHLRSESESWFEIDKTGKRIE</sequence>
<dbReference type="Pfam" id="PF14903">
    <property type="entry name" value="WG_beta_rep"/>
    <property type="match status" value="2"/>
</dbReference>
<gene>
    <name evidence="1" type="ORF">LPB301_06990</name>
</gene>
<evidence type="ECO:0008006" key="3">
    <source>
        <dbReference type="Google" id="ProtNLM"/>
    </source>
</evidence>
<accession>A0A1B8U356</accession>
<evidence type="ECO:0000313" key="1">
    <source>
        <dbReference type="EMBL" id="OBY66239.1"/>
    </source>
</evidence>
<dbReference type="STRING" id="996801.BW723_15945"/>
<dbReference type="PROSITE" id="PS51257">
    <property type="entry name" value="PROKAR_LIPOPROTEIN"/>
    <property type="match status" value="1"/>
</dbReference>
<proteinExistence type="predicted"/>
<keyword evidence="2" id="KW-1185">Reference proteome</keyword>